<dbReference type="GO" id="GO:0006886">
    <property type="term" value="P:intracellular protein transport"/>
    <property type="evidence" value="ECO:0007669"/>
    <property type="project" value="InterPro"/>
</dbReference>
<dbReference type="GO" id="GO:0000139">
    <property type="term" value="C:Golgi membrane"/>
    <property type="evidence" value="ECO:0007669"/>
    <property type="project" value="TreeGrafter"/>
</dbReference>
<keyword evidence="5" id="KW-1185">Reference proteome</keyword>
<comment type="subcellular location">
    <subcellularLocation>
        <location evidence="1">Membrane</location>
    </subcellularLocation>
</comment>
<dbReference type="InterPro" id="IPR040096">
    <property type="entry name" value="Ric1"/>
</dbReference>
<evidence type="ECO:0000256" key="1">
    <source>
        <dbReference type="ARBA" id="ARBA00004370"/>
    </source>
</evidence>
<sequence>MFIKQSEKNTPKCLYKKKGKVRVLLTGSCKKLNTWKMHLWPVSPPQLLRIPPRNAELGEGTKIDDCNILQSMTLPQANVLIMLTPTRVLIYNFKPMALVASHERTMASLKEFGDNRSMKRSAPYNDIIEGLISKKDSQYLLWHQGKLIFYVMTDKNFLLTYQILKNCTNEIIFKEYGIPVIEPLLMSEEEANSAEYDYNNDDDTLTVFDKNSSSRIIQNGFGITKEKGFLHFLSNQENIDELPVKKLELRLKVVLKFDYEIIDMIGIKTFSKVGDGRYEEVLIVLFPHGLQILTISDFKVSKSSLVEVKKGSKTIVCNKQLMVLSHDSVEKQTIVSIIDIEKQAVEAIPLTDTPDELLTCLEVNGYLVVVYKEKIICFDTRIKKVSHSWKPPFVIKLCDKINDKILLLVSEDSVNIHFYTEFGNLLFATYFDEDDYNGDNNNDNSKDKNEKKAAEYKISDFVCLDKSLITVSHSGKYQVWKLWEEIKQTQFDFRNPKCYVLTNTNNDVIIYSPVTSSSINNDNLQVIKLPTKTFNNHIAFVKINSSLRLFATYVSNKNILLIHNLETNMWSSFADQNVLDLHWLGDNYLVCHMKNDDGSTNLKCLQIPLQEANPDVELSDYVIWEYNVPENTIVFSLHVNTLSRYKLLKMKSKNHNASEKQPDALLKTAEIILVTDTQTIVFDVISTVHPCGLNIIKKFYQYLKINIPIDVLPNKIEWITNMKEGLLFFADRKFIKLGKVDGGGWQTLTLLDNIEKIIDVIRDEIFVVQGHNYVVYSLEDLWDDKKPLVSIPIEEDLYPISTTPETATTHTLHCIFNARFSKLVVKHQIYLDQLILAKLEDNTDLEDISHNYRFLKPYKFALEKILSTKILRSDSLDDILKLIKMYDNTDPEHNISPPTHSGMLEIISNCLRKIETKYWNHLFTNLKMTPRDLLALCIEENEAKMLGVLLLVFLNYDEKDLGDDLHFKKSDLGSEESKALNDNSTKKSEKSVTNLLKDEELMLKVLELLVTSAANATDPIKATDSWDMCFQLIRLLKELDRENNTQLVQKALERFK</sequence>
<dbReference type="AlphaFoldDB" id="A0A6C1DVW0"/>
<accession>A0A6C1DVW0</accession>
<evidence type="ECO:0000313" key="4">
    <source>
        <dbReference type="EMBL" id="QID81015.1"/>
    </source>
</evidence>
<reference evidence="4 5" key="1">
    <citation type="journal article" date="2019" name="BMC Genomics">
        <title>Chromosome level assembly and comparative genome analysis confirm lager-brewing yeasts originated from a single hybridization.</title>
        <authorList>
            <person name="Salazar A.N."/>
            <person name="Gorter de Vries A.R."/>
            <person name="van den Broek M."/>
            <person name="Brouwers N."/>
            <person name="de la Torre Cortes P."/>
            <person name="Kuijpers N.G.A."/>
            <person name="Daran J.G."/>
            <person name="Abeel T."/>
        </authorList>
    </citation>
    <scope>NUCLEOTIDE SEQUENCE [LARGE SCALE GENOMIC DNA]</scope>
    <source>
        <strain evidence="4 5">CBS 1483</strain>
    </source>
</reference>
<dbReference type="EMBL" id="CP048993">
    <property type="protein sequence ID" value="QID81015.1"/>
    <property type="molecule type" value="Genomic_DNA"/>
</dbReference>
<dbReference type="Proteomes" id="UP000501346">
    <property type="component" value="Chromosome ScXII"/>
</dbReference>
<dbReference type="GO" id="GO:0005829">
    <property type="term" value="C:cytosol"/>
    <property type="evidence" value="ECO:0007669"/>
    <property type="project" value="TreeGrafter"/>
</dbReference>
<gene>
    <name evidence="4" type="primary">RIC1_1</name>
    <name evidence="4" type="ORF">GRS66_003373</name>
</gene>
<evidence type="ECO:0000256" key="2">
    <source>
        <dbReference type="ARBA" id="ARBA00023136"/>
    </source>
</evidence>
<dbReference type="Pfam" id="PF07064">
    <property type="entry name" value="RIC1"/>
    <property type="match status" value="1"/>
</dbReference>
<dbReference type="OrthoDB" id="67540at2759"/>
<dbReference type="GO" id="GO:0034066">
    <property type="term" value="C:Ric1-Rgp1 guanyl-nucleotide exchange factor complex"/>
    <property type="evidence" value="ECO:0007669"/>
    <property type="project" value="InterPro"/>
</dbReference>
<evidence type="ECO:0000313" key="5">
    <source>
        <dbReference type="Proteomes" id="UP000501346"/>
    </source>
</evidence>
<protein>
    <submittedName>
        <fullName evidence="4">WD40 repeat protein</fullName>
    </submittedName>
</protein>
<dbReference type="PANTHER" id="PTHR22746:SF10">
    <property type="entry name" value="GUANINE NUCLEOTIDE EXCHANGE FACTOR SUBUNIT RIC1"/>
    <property type="match status" value="1"/>
</dbReference>
<name>A0A6C1DVW0_SACPS</name>
<keyword evidence="2" id="KW-0472">Membrane</keyword>
<proteinExistence type="predicted"/>
<organism evidence="4 5">
    <name type="scientific">Saccharomyces pastorianus</name>
    <name type="common">Lager yeast</name>
    <name type="synonym">Saccharomyces cerevisiae x Saccharomyces eubayanus</name>
    <dbReference type="NCBI Taxonomy" id="27292"/>
    <lineage>
        <taxon>Eukaryota</taxon>
        <taxon>Fungi</taxon>
        <taxon>Dikarya</taxon>
        <taxon>Ascomycota</taxon>
        <taxon>Saccharomycotina</taxon>
        <taxon>Saccharomycetes</taxon>
        <taxon>Saccharomycetales</taxon>
        <taxon>Saccharomycetaceae</taxon>
        <taxon>Saccharomyces</taxon>
    </lineage>
</organism>
<dbReference type="PANTHER" id="PTHR22746">
    <property type="entry name" value="RAB6A-GEF COMPLEX PARTNER PROTEIN 1"/>
    <property type="match status" value="1"/>
</dbReference>
<evidence type="ECO:0000259" key="3">
    <source>
        <dbReference type="Pfam" id="PF07064"/>
    </source>
</evidence>
<dbReference type="InterPro" id="IPR009771">
    <property type="entry name" value="RIC1_C"/>
</dbReference>
<feature type="domain" description="RIC1 C-terminal alpha solenoid region" evidence="3">
    <location>
        <begin position="900"/>
        <end position="1045"/>
    </location>
</feature>
<dbReference type="GO" id="GO:0042147">
    <property type="term" value="P:retrograde transport, endosome to Golgi"/>
    <property type="evidence" value="ECO:0007669"/>
    <property type="project" value="TreeGrafter"/>
</dbReference>